<dbReference type="InterPro" id="IPR027417">
    <property type="entry name" value="P-loop_NTPase"/>
</dbReference>
<evidence type="ECO:0000256" key="3">
    <source>
        <dbReference type="ARBA" id="ARBA00022741"/>
    </source>
</evidence>
<dbReference type="SUPFAM" id="SSF52540">
    <property type="entry name" value="P-loop containing nucleoside triphosphate hydrolases"/>
    <property type="match status" value="1"/>
</dbReference>
<dbReference type="InterPro" id="IPR003593">
    <property type="entry name" value="AAA+_ATPase"/>
</dbReference>
<dbReference type="PROSITE" id="PS50893">
    <property type="entry name" value="ABC_TRANSPORTER_2"/>
    <property type="match status" value="1"/>
</dbReference>
<dbReference type="GO" id="GO:0140359">
    <property type="term" value="F:ABC-type transporter activity"/>
    <property type="evidence" value="ECO:0007669"/>
    <property type="project" value="InterPro"/>
</dbReference>
<dbReference type="Pfam" id="PF00005">
    <property type="entry name" value="ABC_tran"/>
    <property type="match status" value="1"/>
</dbReference>
<evidence type="ECO:0000256" key="1">
    <source>
        <dbReference type="ARBA" id="ARBA00005417"/>
    </source>
</evidence>
<organism evidence="6 7">
    <name type="scientific">Heliomicrobium undosum</name>
    <dbReference type="NCBI Taxonomy" id="121734"/>
    <lineage>
        <taxon>Bacteria</taxon>
        <taxon>Bacillati</taxon>
        <taxon>Bacillota</taxon>
        <taxon>Clostridia</taxon>
        <taxon>Eubacteriales</taxon>
        <taxon>Heliobacteriaceae</taxon>
        <taxon>Heliomicrobium</taxon>
    </lineage>
</organism>
<dbReference type="Gene3D" id="2.70.50.60">
    <property type="entry name" value="abc- transporter (atp binding component) like domain"/>
    <property type="match status" value="1"/>
</dbReference>
<dbReference type="AlphaFoldDB" id="A0A845L9B1"/>
<proteinExistence type="inferred from homology"/>
<dbReference type="InterPro" id="IPR015860">
    <property type="entry name" value="ABC_transpr_TagH-like"/>
</dbReference>
<keyword evidence="3" id="KW-0547">Nucleotide-binding</keyword>
<dbReference type="GO" id="GO:0005524">
    <property type="term" value="F:ATP binding"/>
    <property type="evidence" value="ECO:0007669"/>
    <property type="project" value="UniProtKB-KW"/>
</dbReference>
<keyword evidence="2" id="KW-0813">Transport</keyword>
<dbReference type="GO" id="GO:0016887">
    <property type="term" value="F:ATP hydrolysis activity"/>
    <property type="evidence" value="ECO:0007669"/>
    <property type="project" value="InterPro"/>
</dbReference>
<dbReference type="InterPro" id="IPR050683">
    <property type="entry name" value="Bact_Polysacc_Export_ATP-bd"/>
</dbReference>
<keyword evidence="4 6" id="KW-0067">ATP-binding</keyword>
<dbReference type="CDD" id="cd03220">
    <property type="entry name" value="ABC_KpsT_Wzt"/>
    <property type="match status" value="1"/>
</dbReference>
<dbReference type="Gene3D" id="3.40.50.300">
    <property type="entry name" value="P-loop containing nucleotide triphosphate hydrolases"/>
    <property type="match status" value="1"/>
</dbReference>
<dbReference type="Pfam" id="PF14524">
    <property type="entry name" value="Wzt_C"/>
    <property type="match status" value="1"/>
</dbReference>
<evidence type="ECO:0000256" key="2">
    <source>
        <dbReference type="ARBA" id="ARBA00022448"/>
    </source>
</evidence>
<accession>A0A845L9B1</accession>
<dbReference type="InterPro" id="IPR029439">
    <property type="entry name" value="Wzt_C"/>
</dbReference>
<dbReference type="PROSITE" id="PS00211">
    <property type="entry name" value="ABC_TRANSPORTER_1"/>
    <property type="match status" value="1"/>
</dbReference>
<feature type="domain" description="ABC transporter" evidence="5">
    <location>
        <begin position="7"/>
        <end position="246"/>
    </location>
</feature>
<dbReference type="EMBL" id="WXEY01000005">
    <property type="protein sequence ID" value="MZP29511.1"/>
    <property type="molecule type" value="Genomic_DNA"/>
</dbReference>
<name>A0A845L9B1_9FIRM</name>
<sequence length="417" mass="46288">MITELAIKVNDLSKAFKLYKKPSDMFTEVFLRKPKHQEFWALRNVSFDVKKGEVVGVIGRNGAGKSTLLKILAGTLEKTSGDVLVNGRVTAILELGTGFHPEYSGRENIIMGGMCLGMTKKEIEYRLDEIIEFSELGDFIDQPFKTYSSGMQARLTFSTAISVKPEIMIIDEALAAGDALFAEKCFSRIRDMMNSGATFFFVSHSLGTVYDLCSRCLLLHHGETLYFGETRIAGYKYEQLLAAERDALAKREVQGPRLEVRSIDSQTVAPVVVEEENRLDAEIIEFGMVDAARRPVSTLIMNESYSVLMKIKFNKDIRNMSAGFRVSRETGIEIFGLDSIMKNALVSGKRGEIKTITFSFTCKIALGNYLLGGGIAQVFNDNSFTVLQIIRDVQTLSVSGEQKFAGVFDAGATIRIE</sequence>
<dbReference type="PANTHER" id="PTHR46743">
    <property type="entry name" value="TEICHOIC ACIDS EXPORT ATP-BINDING PROTEIN TAGH"/>
    <property type="match status" value="1"/>
</dbReference>
<dbReference type="GO" id="GO:0016020">
    <property type="term" value="C:membrane"/>
    <property type="evidence" value="ECO:0007669"/>
    <property type="project" value="InterPro"/>
</dbReference>
<evidence type="ECO:0000313" key="6">
    <source>
        <dbReference type="EMBL" id="MZP29511.1"/>
    </source>
</evidence>
<comment type="similarity">
    <text evidence="1">Belongs to the ABC transporter superfamily.</text>
</comment>
<dbReference type="CDD" id="cd10147">
    <property type="entry name" value="Wzt_C-like"/>
    <property type="match status" value="1"/>
</dbReference>
<comment type="caution">
    <text evidence="6">The sequence shown here is derived from an EMBL/GenBank/DDBJ whole genome shotgun (WGS) entry which is preliminary data.</text>
</comment>
<dbReference type="InterPro" id="IPR017871">
    <property type="entry name" value="ABC_transporter-like_CS"/>
</dbReference>
<dbReference type="SMART" id="SM00382">
    <property type="entry name" value="AAA"/>
    <property type="match status" value="1"/>
</dbReference>
<dbReference type="RefSeq" id="WP_161257078.1">
    <property type="nucleotide sequence ID" value="NZ_WXEY01000005.1"/>
</dbReference>
<dbReference type="PANTHER" id="PTHR46743:SF2">
    <property type="entry name" value="TEICHOIC ACIDS EXPORT ATP-BINDING PROTEIN TAGH"/>
    <property type="match status" value="1"/>
</dbReference>
<evidence type="ECO:0000259" key="5">
    <source>
        <dbReference type="PROSITE" id="PS50893"/>
    </source>
</evidence>
<reference evidence="6 7" key="1">
    <citation type="submission" date="2020-01" db="EMBL/GenBank/DDBJ databases">
        <title>Whole-genome sequence of Heliobacterium undosum DSM 13378.</title>
        <authorList>
            <person name="Kyndt J.A."/>
            <person name="Meyer T.E."/>
        </authorList>
    </citation>
    <scope>NUCLEOTIDE SEQUENCE [LARGE SCALE GENOMIC DNA]</scope>
    <source>
        <strain evidence="6 7">DSM 13378</strain>
    </source>
</reference>
<protein>
    <submittedName>
        <fullName evidence="6">ATP-binding cassette domain-containing protein</fullName>
    </submittedName>
</protein>
<evidence type="ECO:0000256" key="4">
    <source>
        <dbReference type="ARBA" id="ARBA00022840"/>
    </source>
</evidence>
<evidence type="ECO:0000313" key="7">
    <source>
        <dbReference type="Proteomes" id="UP000463470"/>
    </source>
</evidence>
<dbReference type="InterPro" id="IPR003439">
    <property type="entry name" value="ABC_transporter-like_ATP-bd"/>
</dbReference>
<dbReference type="OrthoDB" id="9778870at2"/>
<gene>
    <name evidence="6" type="ORF">GTO91_07300</name>
</gene>
<keyword evidence="7" id="KW-1185">Reference proteome</keyword>
<dbReference type="Proteomes" id="UP000463470">
    <property type="component" value="Unassembled WGS sequence"/>
</dbReference>